<dbReference type="OrthoDB" id="1342147at2"/>
<evidence type="ECO:0008006" key="3">
    <source>
        <dbReference type="Google" id="ProtNLM"/>
    </source>
</evidence>
<dbReference type="Proteomes" id="UP000064893">
    <property type="component" value="Chromosome"/>
</dbReference>
<dbReference type="AlphaFoldDB" id="A0A0S2HZI9"/>
<sequence>MKKLISYFLLLLLVLSITDLKAQNEKFKALFMYNFTKYIEWPGDKQSGDFVIGILGNSPMKKELEVIATKKKVGSQPIKVKVFNSINDIGSCHILFIPSGKSSSLDEVKARVGGKGVLIITDRPGFGRKGSGINYVLKGGHQDFEINKSTMDEQRLKVNSALYSLGTVIN</sequence>
<gene>
    <name evidence="1" type="ORF">L21SP5_01780</name>
</gene>
<proteinExistence type="predicted"/>
<organism evidence="1 2">
    <name type="scientific">Salinivirga cyanobacteriivorans</name>
    <dbReference type="NCBI Taxonomy" id="1307839"/>
    <lineage>
        <taxon>Bacteria</taxon>
        <taxon>Pseudomonadati</taxon>
        <taxon>Bacteroidota</taxon>
        <taxon>Bacteroidia</taxon>
        <taxon>Bacteroidales</taxon>
        <taxon>Salinivirgaceae</taxon>
        <taxon>Salinivirga</taxon>
    </lineage>
</organism>
<dbReference type="Pfam" id="PF13689">
    <property type="entry name" value="DUF4154"/>
    <property type="match status" value="1"/>
</dbReference>
<keyword evidence="2" id="KW-1185">Reference proteome</keyword>
<dbReference type="KEGG" id="blq:L21SP5_01780"/>
<reference evidence="1 2" key="1">
    <citation type="submission" date="2015-11" db="EMBL/GenBank/DDBJ databases">
        <title>Description and complete genome sequence of a novel strain predominating in hypersaline microbial mats and representing a new family of the Bacteriodetes phylum.</title>
        <authorList>
            <person name="Spring S."/>
            <person name="Bunk B."/>
            <person name="Sproer C."/>
            <person name="Klenk H.-P."/>
        </authorList>
    </citation>
    <scope>NUCLEOTIDE SEQUENCE [LARGE SCALE GENOMIC DNA]</scope>
    <source>
        <strain evidence="1 2">L21-Spi-D4</strain>
    </source>
</reference>
<dbReference type="EMBL" id="CP013118">
    <property type="protein sequence ID" value="ALO15422.1"/>
    <property type="molecule type" value="Genomic_DNA"/>
</dbReference>
<dbReference type="RefSeq" id="WP_057952887.1">
    <property type="nucleotide sequence ID" value="NZ_CP013118.1"/>
</dbReference>
<evidence type="ECO:0000313" key="1">
    <source>
        <dbReference type="EMBL" id="ALO15422.1"/>
    </source>
</evidence>
<accession>A0A0S2HZI9</accession>
<dbReference type="InterPro" id="IPR025293">
    <property type="entry name" value="YfiR/HmsC-like"/>
</dbReference>
<evidence type="ECO:0000313" key="2">
    <source>
        <dbReference type="Proteomes" id="UP000064893"/>
    </source>
</evidence>
<protein>
    <recommendedName>
        <fullName evidence="3">DUF4154 domain-containing protein</fullName>
    </recommendedName>
</protein>
<name>A0A0S2HZI9_9BACT</name>
<dbReference type="STRING" id="1307839.L21SP5_01780"/>